<dbReference type="EMBL" id="CP003948">
    <property type="protein sequence ID" value="AFZ55583.1"/>
    <property type="molecule type" value="Genomic_DNA"/>
</dbReference>
<dbReference type="HOGENOM" id="CLU_1988931_0_0_3"/>
<keyword evidence="1" id="KW-0614">Plasmid</keyword>
<name>K9ZB29_CYAAP</name>
<reference evidence="2" key="1">
    <citation type="journal article" date="2013" name="Proc. Natl. Acad. Sci. U.S.A.">
        <title>Improving the coverage of the cyanobacterial phylum using diversity-driven genome sequencing.</title>
        <authorList>
            <person name="Shih P.M."/>
            <person name="Wu D."/>
            <person name="Latifi A."/>
            <person name="Axen S.D."/>
            <person name="Fewer D.P."/>
            <person name="Talla E."/>
            <person name="Calteau A."/>
            <person name="Cai F."/>
            <person name="Tandeau de Marsac N."/>
            <person name="Rippka R."/>
            <person name="Herdman M."/>
            <person name="Sivonen K."/>
            <person name="Coursin T."/>
            <person name="Laurent T."/>
            <person name="Goodwin L."/>
            <person name="Nolan M."/>
            <person name="Davenport K.W."/>
            <person name="Han C.S."/>
            <person name="Rubin E.M."/>
            <person name="Eisen J.A."/>
            <person name="Woyke T."/>
            <person name="Gugger M."/>
            <person name="Kerfeld C.A."/>
        </authorList>
    </citation>
    <scope>NUCLEOTIDE SEQUENCE [LARGE SCALE GENOMIC DNA]</scope>
    <source>
        <strain evidence="2">PCC 10605</strain>
        <plasmid evidence="2">Plasmid pCYAN10605.01</plasmid>
    </source>
</reference>
<dbReference type="Proteomes" id="UP000010480">
    <property type="component" value="Plasmid pCYAN10605.01"/>
</dbReference>
<organism evidence="1 2">
    <name type="scientific">Cyanobacterium aponinum (strain PCC 10605)</name>
    <dbReference type="NCBI Taxonomy" id="755178"/>
    <lineage>
        <taxon>Bacteria</taxon>
        <taxon>Bacillati</taxon>
        <taxon>Cyanobacteriota</taxon>
        <taxon>Cyanophyceae</taxon>
        <taxon>Oscillatoriophycideae</taxon>
        <taxon>Chroococcales</taxon>
        <taxon>Geminocystaceae</taxon>
        <taxon>Cyanobacterium</taxon>
    </lineage>
</organism>
<keyword evidence="2" id="KW-1185">Reference proteome</keyword>
<dbReference type="KEGG" id="can:Cyan10605_3550"/>
<sequence>MILIFNKLEGKLMNKPNDVIKTMITQFCGTIDRLVIMLGTKKVIYDNATAMIKFDFKMCHKATLCSIRYDYGMDTYEMEFYKFNRKGMEWETVKTFDDVYCDQLTEIFEDFTGLILNYRPEFISF</sequence>
<proteinExistence type="predicted"/>
<dbReference type="AlphaFoldDB" id="K9ZB29"/>
<gene>
    <name evidence="1" type="ordered locus">Cyan10605_3550</name>
</gene>
<evidence type="ECO:0000313" key="2">
    <source>
        <dbReference type="Proteomes" id="UP000010480"/>
    </source>
</evidence>
<evidence type="ECO:0000313" key="1">
    <source>
        <dbReference type="EMBL" id="AFZ55583.1"/>
    </source>
</evidence>
<accession>K9ZB29</accession>
<protein>
    <submittedName>
        <fullName evidence="1">Uncharacterized protein</fullName>
    </submittedName>
</protein>
<geneLocation type="plasmid" evidence="1 2">
    <name>pCYAN10605.01</name>
</geneLocation>